<dbReference type="EMBL" id="CEKZ01000009">
    <property type="protein sequence ID" value="CEQ04560.1"/>
    <property type="molecule type" value="Genomic_DNA"/>
</dbReference>
<accession>A0A0C7R6L4</accession>
<comment type="similarity">
    <text evidence="2">Belongs to the glycosyltransferase 28 family.</text>
</comment>
<dbReference type="Proteomes" id="UP000049127">
    <property type="component" value="Unassembled WGS sequence"/>
</dbReference>
<protein>
    <submittedName>
        <fullName evidence="7">Glycosyl transferase family protein</fullName>
        <ecNumber evidence="7">2.4.1.-</ecNumber>
    </submittedName>
</protein>
<dbReference type="AlphaFoldDB" id="A0A0C7R6L4"/>
<evidence type="ECO:0000313" key="7">
    <source>
        <dbReference type="EMBL" id="CEQ04560.1"/>
    </source>
</evidence>
<dbReference type="CDD" id="cd17507">
    <property type="entry name" value="GT28_Beta-DGS-like"/>
    <property type="match status" value="1"/>
</dbReference>
<proteinExistence type="inferred from homology"/>
<dbReference type="PANTHER" id="PTHR43025">
    <property type="entry name" value="MONOGALACTOSYLDIACYLGLYCEROL SYNTHASE"/>
    <property type="match status" value="1"/>
</dbReference>
<evidence type="ECO:0000313" key="8">
    <source>
        <dbReference type="Proteomes" id="UP000049127"/>
    </source>
</evidence>
<dbReference type="InterPro" id="IPR050519">
    <property type="entry name" value="Glycosyltransf_28_UgtP"/>
</dbReference>
<evidence type="ECO:0000256" key="3">
    <source>
        <dbReference type="ARBA" id="ARBA00022676"/>
    </source>
</evidence>
<reference evidence="7 8" key="1">
    <citation type="submission" date="2015-01" db="EMBL/GenBank/DDBJ databases">
        <authorList>
            <person name="Aslett A.Martin."/>
            <person name="De Silva Nishadi"/>
        </authorList>
    </citation>
    <scope>NUCLEOTIDE SEQUENCE [LARGE SCALE GENOMIC DNA]</scope>
    <source>
        <strain evidence="7 8">R28058</strain>
    </source>
</reference>
<feature type="domain" description="Diacylglycerol glucosyltransferase N-terminal" evidence="6">
    <location>
        <begin position="16"/>
        <end position="134"/>
    </location>
</feature>
<comment type="subcellular location">
    <subcellularLocation>
        <location evidence="1">Membrane</location>
    </subcellularLocation>
</comment>
<dbReference type="Gene3D" id="3.40.50.2000">
    <property type="entry name" value="Glycogen Phosphorylase B"/>
    <property type="match status" value="2"/>
</dbReference>
<name>A0A0C7R6L4_PARSO</name>
<dbReference type="InterPro" id="IPR009695">
    <property type="entry name" value="Diacylglyc_glucosyltr_N"/>
</dbReference>
<dbReference type="SUPFAM" id="SSF53756">
    <property type="entry name" value="UDP-Glycosyltransferase/glycogen phosphorylase"/>
    <property type="match status" value="1"/>
</dbReference>
<evidence type="ECO:0000256" key="2">
    <source>
        <dbReference type="ARBA" id="ARBA00006962"/>
    </source>
</evidence>
<dbReference type="PANTHER" id="PTHR43025:SF3">
    <property type="entry name" value="MONOGALACTOSYLDIACYLGLYCEROL SYNTHASE 1, CHLOROPLASTIC"/>
    <property type="match status" value="1"/>
</dbReference>
<evidence type="ECO:0000256" key="4">
    <source>
        <dbReference type="ARBA" id="ARBA00022679"/>
    </source>
</evidence>
<dbReference type="EC" id="2.4.1.-" evidence="7"/>
<dbReference type="OrthoDB" id="9815663at2"/>
<gene>
    <name evidence="7" type="primary">ugtP_2</name>
    <name evidence="7" type="ORF">R28058_35191</name>
</gene>
<organism evidence="7 8">
    <name type="scientific">Paraclostridium sordellii</name>
    <name type="common">Clostridium sordellii</name>
    <dbReference type="NCBI Taxonomy" id="1505"/>
    <lineage>
        <taxon>Bacteria</taxon>
        <taxon>Bacillati</taxon>
        <taxon>Bacillota</taxon>
        <taxon>Clostridia</taxon>
        <taxon>Peptostreptococcales</taxon>
        <taxon>Peptostreptococcaceae</taxon>
        <taxon>Paraclostridium</taxon>
    </lineage>
</organism>
<dbReference type="InterPro" id="IPR007235">
    <property type="entry name" value="Glyco_trans_28_C"/>
</dbReference>
<sequence length="406" mass="45648">MSKKVLIMSASTGGGHNRAARAIEEELIKKTVNGEPIECKIIDSLKLVNTTMDKIISRGYEKSAIYTPNAYGRVYRLSESGLVSKNEFKDNMITTFMAKKFRKLLLDEKPDVIIGTHPFPMIALSTLKKQCSHHAISNTVFHSSLNDKFVSYFNINQFPTLISVLTDYTTHSTWIQNELDYYIVGHEYVKELLISEGVDSNKIKPLGIPVEKSFLQHRNRELVLSELGFDSSKLTVLLMGGSFGAGNIKETLEELININRDFQILVITGKNESLKEKLDKKLKLHNLDKKVKVLGFTNKMNDILASIDVLVTKPGGLTTTEALLKDVPMIVPYYIPGQEEENLDFLCNCGSALRTTKKYSLSVLLKVLIDDSTRLEILKKNIKSIRKFNSSQNIANLVVENLSVIE</sequence>
<dbReference type="GO" id="GO:0016758">
    <property type="term" value="F:hexosyltransferase activity"/>
    <property type="evidence" value="ECO:0007669"/>
    <property type="project" value="InterPro"/>
</dbReference>
<evidence type="ECO:0000256" key="1">
    <source>
        <dbReference type="ARBA" id="ARBA00004370"/>
    </source>
</evidence>
<dbReference type="Pfam" id="PF06925">
    <property type="entry name" value="MGDG_synth"/>
    <property type="match status" value="2"/>
</dbReference>
<feature type="domain" description="Diacylglycerol glucosyltransferase N-terminal" evidence="6">
    <location>
        <begin position="159"/>
        <end position="210"/>
    </location>
</feature>
<dbReference type="Pfam" id="PF04101">
    <property type="entry name" value="Glyco_tran_28_C"/>
    <property type="match status" value="1"/>
</dbReference>
<keyword evidence="3 7" id="KW-0328">Glycosyltransferase</keyword>
<dbReference type="GO" id="GO:0009247">
    <property type="term" value="P:glycolipid biosynthetic process"/>
    <property type="evidence" value="ECO:0007669"/>
    <property type="project" value="InterPro"/>
</dbReference>
<evidence type="ECO:0000259" key="6">
    <source>
        <dbReference type="Pfam" id="PF06925"/>
    </source>
</evidence>
<dbReference type="GO" id="GO:0016020">
    <property type="term" value="C:membrane"/>
    <property type="evidence" value="ECO:0007669"/>
    <property type="project" value="UniProtKB-SubCell"/>
</dbReference>
<keyword evidence="4 7" id="KW-0808">Transferase</keyword>
<evidence type="ECO:0000259" key="5">
    <source>
        <dbReference type="Pfam" id="PF04101"/>
    </source>
</evidence>
<feature type="domain" description="Glycosyl transferase family 28 C-terminal" evidence="5">
    <location>
        <begin position="235"/>
        <end position="333"/>
    </location>
</feature>
<dbReference type="RefSeq" id="WP_055342679.1">
    <property type="nucleotide sequence ID" value="NZ_CDNI01000009.1"/>
</dbReference>